<keyword evidence="1" id="KW-1133">Transmembrane helix</keyword>
<keyword evidence="3" id="KW-1185">Reference proteome</keyword>
<proteinExistence type="predicted"/>
<gene>
    <name evidence="2" type="ORF">VP01_67g4</name>
</gene>
<evidence type="ECO:0000313" key="2">
    <source>
        <dbReference type="EMBL" id="KNZ46958.1"/>
    </source>
</evidence>
<feature type="transmembrane region" description="Helical" evidence="1">
    <location>
        <begin position="574"/>
        <end position="600"/>
    </location>
</feature>
<evidence type="ECO:0000256" key="1">
    <source>
        <dbReference type="SAM" id="Phobius"/>
    </source>
</evidence>
<reference evidence="2 3" key="1">
    <citation type="submission" date="2015-08" db="EMBL/GenBank/DDBJ databases">
        <title>Next Generation Sequencing and Analysis of the Genome of Puccinia sorghi L Schw, the Causal Agent of Maize Common Rust.</title>
        <authorList>
            <person name="Rochi L."/>
            <person name="Burguener G."/>
            <person name="Darino M."/>
            <person name="Turjanski A."/>
            <person name="Kreff E."/>
            <person name="Dieguez M.J."/>
            <person name="Sacco F."/>
        </authorList>
    </citation>
    <scope>NUCLEOTIDE SEQUENCE [LARGE SCALE GENOMIC DNA]</scope>
    <source>
        <strain evidence="2 3">RO10H11247</strain>
    </source>
</reference>
<dbReference type="EMBL" id="LAVV01012161">
    <property type="protein sequence ID" value="KNZ46958.1"/>
    <property type="molecule type" value="Genomic_DNA"/>
</dbReference>
<comment type="caution">
    <text evidence="2">The sequence shown here is derived from an EMBL/GenBank/DDBJ whole genome shotgun (WGS) entry which is preliminary data.</text>
</comment>
<organism evidence="2 3">
    <name type="scientific">Puccinia sorghi</name>
    <dbReference type="NCBI Taxonomy" id="27349"/>
    <lineage>
        <taxon>Eukaryota</taxon>
        <taxon>Fungi</taxon>
        <taxon>Dikarya</taxon>
        <taxon>Basidiomycota</taxon>
        <taxon>Pucciniomycotina</taxon>
        <taxon>Pucciniomycetes</taxon>
        <taxon>Pucciniales</taxon>
        <taxon>Pucciniaceae</taxon>
        <taxon>Puccinia</taxon>
    </lineage>
</organism>
<dbReference type="VEuPathDB" id="FungiDB:VP01_67g4"/>
<keyword evidence="1" id="KW-0472">Membrane</keyword>
<protein>
    <submittedName>
        <fullName evidence="2">Uncharacterized protein</fullName>
    </submittedName>
</protein>
<name>A0A0L6UEH2_9BASI</name>
<dbReference type="Proteomes" id="UP000037035">
    <property type="component" value="Unassembled WGS sequence"/>
</dbReference>
<accession>A0A0L6UEH2</accession>
<evidence type="ECO:0000313" key="3">
    <source>
        <dbReference type="Proteomes" id="UP000037035"/>
    </source>
</evidence>
<feature type="transmembrane region" description="Helical" evidence="1">
    <location>
        <begin position="717"/>
        <end position="740"/>
    </location>
</feature>
<feature type="transmembrane region" description="Helical" evidence="1">
    <location>
        <begin position="857"/>
        <end position="878"/>
    </location>
</feature>
<keyword evidence="1" id="KW-0812">Transmembrane</keyword>
<dbReference type="AlphaFoldDB" id="A0A0L6UEH2"/>
<sequence>MNVQLFSKLHRYTALLDRELPARFHQVGYILSCKKKVPITRGFRLRDTPEITKVNNLCFVNRRAHKFTFKVCTYPVTYSIIDSHALTIRSSFSCFITRWVLIFNYIIKINLSPNYHCVTSFLGISDLFKGLIIKYMVDCISSKFIIFKKKHSCFNETTMTSFDVRMEALFDPETLSIFTQKHTLSIQVKILLLMSEWCYTYQPFLFNPSWDIGQIPYMSCFKTANIPYKVVAVRPSPIAELNFSSACQRLLTSISNSNHNPLLVSPLPKFSRYQTLQKKLAQLPAVDMQHAPAKAIHTPHSLLENGWGNSRSFLGLSACQLQAVEQVFFAVKYMVLNGFISCLILPVYCLVFQDCGMNLFLSYLSIKGKLSFTPVNMFLRHCGLKYSNNLFPISSLLGKDSVIQESPSETSFCLSSWCIKESFVLFDLSLEGNIFIVLIVIFLRDLTPVFLYYPTDTLFHHTRNGWFDPDQCSPEAIVITVNKLVSFWERVTLLITHNIVSRRKSTLTDSFSRIQLKLIICQIGKKKKIKDALIFCYPQKRWLLMDVYQNQKIFCVQVTFDEVIKFDLGLTPNIIFFMITVGEFSIFTIFVQIILSFFIISNSEVQSKITPELDKRKIRKRKQEKRNDENNLHTMTNLSITCCGEWIVLGLNDRCVEVATSILVIQFYNLVPPSCISFTICYFFLHSHSSHHSIPTSTLPLDQSHSRMLYVLHSALSVLKGSCCVFISFIIFYCFLHSYYSHHSILTSTLHTLDHRCSCSSQSFKTSLCCSKEQEKEIEKKKKRHEGLMSLIPKENDGQWLETVDLSLSCGSFMQLLIFTGSLLRFHKTRIFETFWPQCQTKCKLSLTLEMSHLNGVFLLIFHAAIDDFLFGFLFYFLHFMKDTKHCLQFMVWMITLRSLLLLSRHCAAAYHRE</sequence>